<evidence type="ECO:0000313" key="4">
    <source>
        <dbReference type="Proteomes" id="UP000189177"/>
    </source>
</evidence>
<dbReference type="OrthoDB" id="9813804at2"/>
<keyword evidence="2" id="KW-0472">Membrane</keyword>
<feature type="region of interest" description="Disordered" evidence="1">
    <location>
        <begin position="108"/>
        <end position="132"/>
    </location>
</feature>
<comment type="caution">
    <text evidence="3">The sequence shown here is derived from an EMBL/GenBank/DDBJ whole genome shotgun (WGS) entry which is preliminary data.</text>
</comment>
<keyword evidence="2" id="KW-1133">Transmembrane helix</keyword>
<dbReference type="NCBIfam" id="NF009314">
    <property type="entry name" value="PRK12674.1-2"/>
    <property type="match status" value="1"/>
</dbReference>
<dbReference type="RefSeq" id="WP_018946999.1">
    <property type="nucleotide sequence ID" value="NZ_MUZR01000010.1"/>
</dbReference>
<organism evidence="3 4">
    <name type="scientific">Thioalkalivibrio halophilus</name>
    <dbReference type="NCBI Taxonomy" id="252474"/>
    <lineage>
        <taxon>Bacteria</taxon>
        <taxon>Pseudomonadati</taxon>
        <taxon>Pseudomonadota</taxon>
        <taxon>Gammaproteobacteria</taxon>
        <taxon>Chromatiales</taxon>
        <taxon>Ectothiorhodospiraceae</taxon>
        <taxon>Thioalkalivibrio</taxon>
    </lineage>
</organism>
<dbReference type="InterPro" id="IPR005133">
    <property type="entry name" value="PhaG_MnhG_YufB"/>
</dbReference>
<evidence type="ECO:0000256" key="1">
    <source>
        <dbReference type="SAM" id="MobiDB-lite"/>
    </source>
</evidence>
<dbReference type="PANTHER" id="PTHR34703:SF1">
    <property type="entry name" value="ANTIPORTER SUBUNIT MNHG2-RELATED"/>
    <property type="match status" value="1"/>
</dbReference>
<dbReference type="AlphaFoldDB" id="A0A1V3A072"/>
<dbReference type="GO" id="GO:0015385">
    <property type="term" value="F:sodium:proton antiporter activity"/>
    <property type="evidence" value="ECO:0007669"/>
    <property type="project" value="TreeGrafter"/>
</dbReference>
<keyword evidence="2" id="KW-0812">Transmembrane</keyword>
<dbReference type="Pfam" id="PF03334">
    <property type="entry name" value="PhaG_MnhG_YufB"/>
    <property type="match status" value="1"/>
</dbReference>
<keyword evidence="4" id="KW-1185">Reference proteome</keyword>
<dbReference type="PANTHER" id="PTHR34703">
    <property type="entry name" value="ANTIPORTER SUBUNIT MNHG2-RELATED"/>
    <property type="match status" value="1"/>
</dbReference>
<dbReference type="NCBIfam" id="TIGR01300">
    <property type="entry name" value="CPA3_mnhG_phaG"/>
    <property type="match status" value="1"/>
</dbReference>
<protein>
    <submittedName>
        <fullName evidence="3">Na+/H+ antiporter subunit G</fullName>
    </submittedName>
</protein>
<gene>
    <name evidence="3" type="ORF">B1A74_04085</name>
</gene>
<feature type="transmembrane region" description="Helical" evidence="2">
    <location>
        <begin position="36"/>
        <end position="56"/>
    </location>
</feature>
<proteinExistence type="predicted"/>
<name>A0A1V3A072_9GAMM</name>
<sequence length="132" mass="13978">MIELLTAFLLLLGSLLMLLAALGALRMPDLLTRMHATTKAGALGGGTMVVAVAVFFDDGAVTARALAIVVFIILTAPVAAHLIGRAGYFVGIPLWEGTLKDELKNRYDPETHTLASEDSEASSGSTEKRDHD</sequence>
<evidence type="ECO:0000313" key="3">
    <source>
        <dbReference type="EMBL" id="OOC10744.1"/>
    </source>
</evidence>
<evidence type="ECO:0000256" key="2">
    <source>
        <dbReference type="SAM" id="Phobius"/>
    </source>
</evidence>
<dbReference type="EMBL" id="MUZR01000010">
    <property type="protein sequence ID" value="OOC10744.1"/>
    <property type="molecule type" value="Genomic_DNA"/>
</dbReference>
<feature type="compositionally biased region" description="Polar residues" evidence="1">
    <location>
        <begin position="113"/>
        <end position="125"/>
    </location>
</feature>
<reference evidence="3 4" key="1">
    <citation type="submission" date="2017-02" db="EMBL/GenBank/DDBJ databases">
        <title>Genomic diversity within the haloalkaliphilic genus Thioalkalivibrio.</title>
        <authorList>
            <person name="Ahn A.-C."/>
            <person name="Meier-Kolthoff J."/>
            <person name="Overmars L."/>
            <person name="Richter M."/>
            <person name="Woyke T."/>
            <person name="Sorokin D.Y."/>
            <person name="Muyzer G."/>
        </authorList>
    </citation>
    <scope>NUCLEOTIDE SEQUENCE [LARGE SCALE GENOMIC DNA]</scope>
    <source>
        <strain evidence="3 4">HL17</strain>
    </source>
</reference>
<dbReference type="STRING" id="252474.B1A74_04085"/>
<feature type="transmembrane region" description="Helical" evidence="2">
    <location>
        <begin position="63"/>
        <end position="84"/>
    </location>
</feature>
<dbReference type="Proteomes" id="UP000189177">
    <property type="component" value="Unassembled WGS sequence"/>
</dbReference>
<accession>A0A1V3A072</accession>